<sequence>MKGKLQVAKDMVWKNLTKNERRPTVDVNEISEQPVDGAFGLVQHLQENLQSVHDEMKKRGINRQKVLQMAVKAECVASLFHTRLERLGSSRSSKRKRRGDERCRKRN</sequence>
<reference evidence="2 3" key="1">
    <citation type="journal article" date="2018" name="Science">
        <title>The opium poppy genome and morphinan production.</title>
        <authorList>
            <person name="Guo L."/>
            <person name="Winzer T."/>
            <person name="Yang X."/>
            <person name="Li Y."/>
            <person name="Ning Z."/>
            <person name="He Z."/>
            <person name="Teodor R."/>
            <person name="Lu Y."/>
            <person name="Bowser T.A."/>
            <person name="Graham I.A."/>
            <person name="Ye K."/>
        </authorList>
    </citation>
    <scope>NUCLEOTIDE SEQUENCE [LARGE SCALE GENOMIC DNA]</scope>
    <source>
        <strain evidence="3">cv. HN1</strain>
        <tissue evidence="2">Leaves</tissue>
    </source>
</reference>
<dbReference type="AlphaFoldDB" id="A0A4Y7JK69"/>
<dbReference type="EMBL" id="CM010719">
    <property type="protein sequence ID" value="RZC61473.1"/>
    <property type="molecule type" value="Genomic_DNA"/>
</dbReference>
<protein>
    <submittedName>
        <fullName evidence="2">Uncharacterized protein</fullName>
    </submittedName>
</protein>
<evidence type="ECO:0000256" key="1">
    <source>
        <dbReference type="SAM" id="MobiDB-lite"/>
    </source>
</evidence>
<feature type="compositionally biased region" description="Basic and acidic residues" evidence="1">
    <location>
        <begin position="98"/>
        <end position="107"/>
    </location>
</feature>
<organism evidence="2 3">
    <name type="scientific">Papaver somniferum</name>
    <name type="common">Opium poppy</name>
    <dbReference type="NCBI Taxonomy" id="3469"/>
    <lineage>
        <taxon>Eukaryota</taxon>
        <taxon>Viridiplantae</taxon>
        <taxon>Streptophyta</taxon>
        <taxon>Embryophyta</taxon>
        <taxon>Tracheophyta</taxon>
        <taxon>Spermatophyta</taxon>
        <taxon>Magnoliopsida</taxon>
        <taxon>Ranunculales</taxon>
        <taxon>Papaveraceae</taxon>
        <taxon>Papaveroideae</taxon>
        <taxon>Papaver</taxon>
    </lineage>
</organism>
<name>A0A4Y7JK69_PAPSO</name>
<evidence type="ECO:0000313" key="3">
    <source>
        <dbReference type="Proteomes" id="UP000316621"/>
    </source>
</evidence>
<keyword evidence="3" id="KW-1185">Reference proteome</keyword>
<evidence type="ECO:0000313" key="2">
    <source>
        <dbReference type="EMBL" id="RZC61473.1"/>
    </source>
</evidence>
<gene>
    <name evidence="2" type="ORF">C5167_023217</name>
</gene>
<feature type="region of interest" description="Disordered" evidence="1">
    <location>
        <begin position="87"/>
        <end position="107"/>
    </location>
</feature>
<proteinExistence type="predicted"/>
<dbReference type="Gramene" id="RZC61473">
    <property type="protein sequence ID" value="RZC61473"/>
    <property type="gene ID" value="C5167_023217"/>
</dbReference>
<accession>A0A4Y7JK69</accession>
<dbReference type="Proteomes" id="UP000316621">
    <property type="component" value="Chromosome 5"/>
</dbReference>